<dbReference type="EMBL" id="CM016559">
    <property type="protein sequence ID" value="TKW01003.1"/>
    <property type="molecule type" value="Genomic_DNA"/>
</dbReference>
<sequence>MQNILFSRSFTEKTNSILRRFWWQGVQVEDSSKPFYFRSWDDIYQPKCVGGLGIRNLYTVNKSLVLHSAWLIVSNKDPFLSSVLKAKYFPNTSFWRAACHGTRFAFWSSVMQVKHHLQEQCVVQIHQGNSNIWTDPWCENWENIHTHLKNPHIHRQLPNLVSDLWNQKQSSWNRILINSTFQHQAVDSILQVHKVSSSSVDQLCWKHSIQGTCSTKEVYKYLSIQNTHSLPSHGPSSISSAALSILIGSGIIKPCLASKLSVGD</sequence>
<dbReference type="Gramene" id="TKW01003">
    <property type="protein sequence ID" value="TKW01003"/>
    <property type="gene ID" value="SEVIR_8G148566v2"/>
</dbReference>
<gene>
    <name evidence="1" type="ORF">SEVIR_8G148566v2</name>
</gene>
<reference evidence="1" key="1">
    <citation type="submission" date="2019-03" db="EMBL/GenBank/DDBJ databases">
        <title>WGS assembly of Setaria viridis.</title>
        <authorList>
            <person name="Huang P."/>
            <person name="Jenkins J."/>
            <person name="Grimwood J."/>
            <person name="Barry K."/>
            <person name="Healey A."/>
            <person name="Mamidi S."/>
            <person name="Sreedasyam A."/>
            <person name="Shu S."/>
            <person name="Feldman M."/>
            <person name="Wu J."/>
            <person name="Yu Y."/>
            <person name="Chen C."/>
            <person name="Johnson J."/>
            <person name="Rokhsar D."/>
            <person name="Baxter I."/>
            <person name="Schmutz J."/>
            <person name="Brutnell T."/>
            <person name="Kellogg E."/>
        </authorList>
    </citation>
    <scope>NUCLEOTIDE SEQUENCE [LARGE SCALE GENOMIC DNA]</scope>
</reference>
<proteinExistence type="predicted"/>
<dbReference type="AlphaFoldDB" id="A0A4U6TJA9"/>
<accession>A0A4U6TJA9</accession>
<organism evidence="1 2">
    <name type="scientific">Setaria viridis</name>
    <name type="common">Green bristlegrass</name>
    <name type="synonym">Setaria italica subsp. viridis</name>
    <dbReference type="NCBI Taxonomy" id="4556"/>
    <lineage>
        <taxon>Eukaryota</taxon>
        <taxon>Viridiplantae</taxon>
        <taxon>Streptophyta</taxon>
        <taxon>Embryophyta</taxon>
        <taxon>Tracheophyta</taxon>
        <taxon>Spermatophyta</taxon>
        <taxon>Magnoliopsida</taxon>
        <taxon>Liliopsida</taxon>
        <taxon>Poales</taxon>
        <taxon>Poaceae</taxon>
        <taxon>PACMAD clade</taxon>
        <taxon>Panicoideae</taxon>
        <taxon>Panicodae</taxon>
        <taxon>Paniceae</taxon>
        <taxon>Cenchrinae</taxon>
        <taxon>Setaria</taxon>
    </lineage>
</organism>
<dbReference type="Proteomes" id="UP000298652">
    <property type="component" value="Chromosome 8"/>
</dbReference>
<dbReference type="OMA" id="CENWENI"/>
<keyword evidence="2" id="KW-1185">Reference proteome</keyword>
<protein>
    <recommendedName>
        <fullName evidence="3">Reverse transcriptase zinc-binding domain-containing protein</fullName>
    </recommendedName>
</protein>
<name>A0A4U6TJA9_SETVI</name>
<evidence type="ECO:0008006" key="3">
    <source>
        <dbReference type="Google" id="ProtNLM"/>
    </source>
</evidence>
<evidence type="ECO:0000313" key="1">
    <source>
        <dbReference type="EMBL" id="TKW01003.1"/>
    </source>
</evidence>
<evidence type="ECO:0000313" key="2">
    <source>
        <dbReference type="Proteomes" id="UP000298652"/>
    </source>
</evidence>